<keyword evidence="2" id="KW-0472">Membrane</keyword>
<feature type="compositionally biased region" description="Gly residues" evidence="1">
    <location>
        <begin position="464"/>
        <end position="487"/>
    </location>
</feature>
<evidence type="ECO:0000256" key="3">
    <source>
        <dbReference type="SAM" id="SignalP"/>
    </source>
</evidence>
<keyword evidence="2" id="KW-1133">Transmembrane helix</keyword>
<dbReference type="Proteomes" id="UP001596226">
    <property type="component" value="Unassembled WGS sequence"/>
</dbReference>
<feature type="signal peptide" evidence="3">
    <location>
        <begin position="1"/>
        <end position="29"/>
    </location>
</feature>
<dbReference type="NCBIfam" id="TIGR01167">
    <property type="entry name" value="LPXTG_anchor"/>
    <property type="match status" value="1"/>
</dbReference>
<evidence type="ECO:0000256" key="2">
    <source>
        <dbReference type="SAM" id="Phobius"/>
    </source>
</evidence>
<feature type="region of interest" description="Disordered" evidence="1">
    <location>
        <begin position="459"/>
        <end position="491"/>
    </location>
</feature>
<dbReference type="RefSeq" id="WP_377516276.1">
    <property type="nucleotide sequence ID" value="NZ_JBHSQS010000043.1"/>
</dbReference>
<dbReference type="PROSITE" id="PS51318">
    <property type="entry name" value="TAT"/>
    <property type="match status" value="1"/>
</dbReference>
<reference evidence="5" key="1">
    <citation type="journal article" date="2019" name="Int. J. Syst. Evol. Microbiol.">
        <title>The Global Catalogue of Microorganisms (GCM) 10K type strain sequencing project: providing services to taxonomists for standard genome sequencing and annotation.</title>
        <authorList>
            <consortium name="The Broad Institute Genomics Platform"/>
            <consortium name="The Broad Institute Genome Sequencing Center for Infectious Disease"/>
            <person name="Wu L."/>
            <person name="Ma J."/>
        </authorList>
    </citation>
    <scope>NUCLEOTIDE SEQUENCE [LARGE SCALE GENOMIC DNA]</scope>
    <source>
        <strain evidence="5">CGMCC 4.7144</strain>
    </source>
</reference>
<accession>A0ABW1HEC9</accession>
<gene>
    <name evidence="4" type="ORF">ACFQGL_31365</name>
</gene>
<keyword evidence="2" id="KW-0812">Transmembrane</keyword>
<dbReference type="InterPro" id="IPR006311">
    <property type="entry name" value="TAT_signal"/>
</dbReference>
<sequence>MLTHSTRRWLAGLGVAGAFVAASASPAIAAEAPFEIETHDLLVAPGHSDYGYFFAQPTDHESEPKFGKTSVDVDFSAVADFATLEPAWGWTCDVSTTKLHCEIDVEEGQSPWFDYLVTGKDDAKPGQKGDLKVSVTSGAKTVSATAGVTIAEGVDLVSDPTTEGSGAPGTRAGLPGVVRNAGETAIDGTVLVVQAEELAAYGGDYSNCKSDEWGMVAFCRFDTKIEPGKSYKLSEDLPIKVSPNARTGAKFPVALDWWTTDDWDLAFKDWYQDEVKPGKGEKLALVAQPTQLARVPQTDLDQMNNFTVGTVQVTGDNQADLATKGATASGKKGDVVNVAPSFTNLGPAVLEYQGQSTPGIRLEDLPIRITVPADTTAVEAPYDCVPFTPNAEWDPWDAAWGEPGAKEYACQVLETWKDYETNYQFALRIDKVVPDASGVITTKLVGDPNKSNDTAKIVINPTNAGGGNNGGGNAGGGNGGGGQGGDGPSLPITGQSTGLIAGLGALLLAAGVGGYMVAKRRRTRFVA</sequence>
<feature type="chain" id="PRO_5046871970" evidence="3">
    <location>
        <begin position="30"/>
        <end position="527"/>
    </location>
</feature>
<dbReference type="EMBL" id="JBHSQS010000043">
    <property type="protein sequence ID" value="MFC5927854.1"/>
    <property type="molecule type" value="Genomic_DNA"/>
</dbReference>
<proteinExistence type="predicted"/>
<evidence type="ECO:0000313" key="5">
    <source>
        <dbReference type="Proteomes" id="UP001596226"/>
    </source>
</evidence>
<keyword evidence="3" id="KW-0732">Signal</keyword>
<evidence type="ECO:0000256" key="1">
    <source>
        <dbReference type="SAM" id="MobiDB-lite"/>
    </source>
</evidence>
<comment type="caution">
    <text evidence="4">The sequence shown here is derived from an EMBL/GenBank/DDBJ whole genome shotgun (WGS) entry which is preliminary data.</text>
</comment>
<evidence type="ECO:0000313" key="4">
    <source>
        <dbReference type="EMBL" id="MFC5927854.1"/>
    </source>
</evidence>
<feature type="transmembrane region" description="Helical" evidence="2">
    <location>
        <begin position="498"/>
        <end position="518"/>
    </location>
</feature>
<protein>
    <submittedName>
        <fullName evidence="4">LPXTG cell wall anchor domain-containing protein</fullName>
    </submittedName>
</protein>
<organism evidence="4 5">
    <name type="scientific">Micromonospora vulcania</name>
    <dbReference type="NCBI Taxonomy" id="1441873"/>
    <lineage>
        <taxon>Bacteria</taxon>
        <taxon>Bacillati</taxon>
        <taxon>Actinomycetota</taxon>
        <taxon>Actinomycetes</taxon>
        <taxon>Micromonosporales</taxon>
        <taxon>Micromonosporaceae</taxon>
        <taxon>Micromonospora</taxon>
    </lineage>
</organism>
<keyword evidence="5" id="KW-1185">Reference proteome</keyword>
<name>A0ABW1HEC9_9ACTN</name>